<evidence type="ECO:0000313" key="2">
    <source>
        <dbReference type="Proteomes" id="UP000215509"/>
    </source>
</evidence>
<protein>
    <submittedName>
        <fullName evidence="1">Uncharacterized protein</fullName>
    </submittedName>
</protein>
<reference evidence="1 2" key="1">
    <citation type="submission" date="2017-07" db="EMBL/GenBank/DDBJ databases">
        <title>Genome sequencing and assembly of Paenibacillus rigui.</title>
        <authorList>
            <person name="Mayilraj S."/>
        </authorList>
    </citation>
    <scope>NUCLEOTIDE SEQUENCE [LARGE SCALE GENOMIC DNA]</scope>
    <source>
        <strain evidence="1 2">JCM 16352</strain>
    </source>
</reference>
<proteinExistence type="predicted"/>
<dbReference type="Proteomes" id="UP000215509">
    <property type="component" value="Unassembled WGS sequence"/>
</dbReference>
<accession>A0A229UW99</accession>
<dbReference type="AlphaFoldDB" id="A0A229UW99"/>
<dbReference type="EMBL" id="NMQW01000003">
    <property type="protein sequence ID" value="OXM87650.1"/>
    <property type="molecule type" value="Genomic_DNA"/>
</dbReference>
<keyword evidence="2" id="KW-1185">Reference proteome</keyword>
<organism evidence="1 2">
    <name type="scientific">Paenibacillus rigui</name>
    <dbReference type="NCBI Taxonomy" id="554312"/>
    <lineage>
        <taxon>Bacteria</taxon>
        <taxon>Bacillati</taxon>
        <taxon>Bacillota</taxon>
        <taxon>Bacilli</taxon>
        <taxon>Bacillales</taxon>
        <taxon>Paenibacillaceae</taxon>
        <taxon>Paenibacillus</taxon>
    </lineage>
</organism>
<evidence type="ECO:0000313" key="1">
    <source>
        <dbReference type="EMBL" id="OXM87650.1"/>
    </source>
</evidence>
<sequence length="98" mass="10695">MPAAQAIKSIGQIDPTLKQPLAALRTDRSLPSMDEISLVVLDLSNELKGAEIIFKGEGTGIRIGDHKSAEFGPMRNRLERNTAFSAIPLGRNNKLNLR</sequence>
<name>A0A229UW99_9BACL</name>
<comment type="caution">
    <text evidence="1">The sequence shown here is derived from an EMBL/GenBank/DDBJ whole genome shotgun (WGS) entry which is preliminary data.</text>
</comment>
<dbReference type="RefSeq" id="WP_094013576.1">
    <property type="nucleotide sequence ID" value="NZ_NMQW01000003.1"/>
</dbReference>
<gene>
    <name evidence="1" type="ORF">CF651_04030</name>
</gene>
<dbReference type="OrthoDB" id="1682769at2"/>